<evidence type="ECO:0000313" key="5">
    <source>
        <dbReference type="Proteomes" id="UP000029507"/>
    </source>
</evidence>
<feature type="transmembrane region" description="Helical" evidence="3">
    <location>
        <begin position="316"/>
        <end position="336"/>
    </location>
</feature>
<organism evidence="4 5">
    <name type="scientific">Paenibacillus stellifer</name>
    <dbReference type="NCBI Taxonomy" id="169760"/>
    <lineage>
        <taxon>Bacteria</taxon>
        <taxon>Bacillati</taxon>
        <taxon>Bacillota</taxon>
        <taxon>Bacilli</taxon>
        <taxon>Bacillales</taxon>
        <taxon>Paenibacillaceae</taxon>
        <taxon>Paenibacillus</taxon>
    </lineage>
</organism>
<dbReference type="OrthoDB" id="1726708at2"/>
<keyword evidence="2 3" id="KW-0472">Membrane</keyword>
<name>A0A089LZ31_9BACL</name>
<reference evidence="4 5" key="1">
    <citation type="submission" date="2014-08" db="EMBL/GenBank/DDBJ databases">
        <title>Comparative genomics of the Paenibacillus odorifer group.</title>
        <authorList>
            <person name="den Bakker H.C."/>
            <person name="Tsai Y.-C."/>
            <person name="Martin N."/>
            <person name="Korlach J."/>
            <person name="Wiedmann M."/>
        </authorList>
    </citation>
    <scope>NUCLEOTIDE SEQUENCE [LARGE SCALE GENOMIC DNA]</scope>
    <source>
        <strain evidence="4 5">DSM 14472</strain>
    </source>
</reference>
<dbReference type="STRING" id="169760.PSTEL_16815"/>
<feature type="transmembrane region" description="Helical" evidence="3">
    <location>
        <begin position="481"/>
        <end position="501"/>
    </location>
</feature>
<accession>A0A089LZ31</accession>
<proteinExistence type="inferred from homology"/>
<dbReference type="KEGG" id="pste:PSTEL_16815"/>
<sequence>MWQKILSYIPDWTIFMQAGFCLLIPIAFIALINKLRAVFKGIEGKNGDGGTSGDVQAVDKNDPPLPADYENNRSAIKEAIGSNCDVHFRDFEIAALQKRATLIYVDGMIAEEHIDTQVMQAFMSAAEPDAKHGLKAQAPDDFSAYLIKNMLPASEVTEETGLISLNEAILNGYTALLVEGMPHALLVGAPDGKTRSISEPISEGLVRGPRTGFSEQLSDNTAILRRQGRTEQLEMKKYVVGNFVKRDLVLAYMKDIVNPELLREVEKRIDKIDLDFIAESGYVEQLIEDDILSPFQQAQNTERLDRVMSALMDGRIAILLDGTPFALIVPVTFSMLLQSPEDYYERWIGGSLLRLLRFVAAFLALMAPSLYISFISFHPGLIPTDLAITIIQARQRVPFPSLIEILILEVSIEILREAAIRLPRPIGPAMGIVGGLIIGEAAVQAGIVSPFLVIVVSVTAVASFSIPMYSTGITLRILRFAGMFFAAALGILGTILFFLFMSSHLTRLKSFGVPYVTPISPFRIRDWKDLFIRAPLNLMKRKPQMMKTIRRKSRTH</sequence>
<dbReference type="AlphaFoldDB" id="A0A089LZ31"/>
<dbReference type="GO" id="GO:0009847">
    <property type="term" value="P:spore germination"/>
    <property type="evidence" value="ECO:0007669"/>
    <property type="project" value="InterPro"/>
</dbReference>
<evidence type="ECO:0000256" key="1">
    <source>
        <dbReference type="ARBA" id="ARBA00005278"/>
    </source>
</evidence>
<feature type="transmembrane region" description="Helical" evidence="3">
    <location>
        <begin position="451"/>
        <end position="469"/>
    </location>
</feature>
<dbReference type="InterPro" id="IPR050768">
    <property type="entry name" value="UPF0353/GerABKA_families"/>
</dbReference>
<dbReference type="PANTHER" id="PTHR22550">
    <property type="entry name" value="SPORE GERMINATION PROTEIN"/>
    <property type="match status" value="1"/>
</dbReference>
<feature type="transmembrane region" description="Helical" evidence="3">
    <location>
        <begin position="426"/>
        <end position="445"/>
    </location>
</feature>
<evidence type="ECO:0000256" key="3">
    <source>
        <dbReference type="SAM" id="Phobius"/>
    </source>
</evidence>
<dbReference type="HOGENOM" id="CLU_021639_4_1_9"/>
<gene>
    <name evidence="4" type="ORF">PSTEL_16815</name>
</gene>
<keyword evidence="3" id="KW-0812">Transmembrane</keyword>
<protein>
    <submittedName>
        <fullName evidence="4">Spore gernimation protein GerA</fullName>
    </submittedName>
</protein>
<keyword evidence="5" id="KW-1185">Reference proteome</keyword>
<comment type="similarity">
    <text evidence="1">Belongs to the GerABKA family.</text>
</comment>
<feature type="transmembrane region" description="Helical" evidence="3">
    <location>
        <begin position="356"/>
        <end position="377"/>
    </location>
</feature>
<dbReference type="EMBL" id="CP009286">
    <property type="protein sequence ID" value="AIQ64513.1"/>
    <property type="molecule type" value="Genomic_DNA"/>
</dbReference>
<dbReference type="RefSeq" id="WP_038696853.1">
    <property type="nucleotide sequence ID" value="NZ_CP009286.1"/>
</dbReference>
<keyword evidence="3" id="KW-1133">Transmembrane helix</keyword>
<dbReference type="PANTHER" id="PTHR22550:SF5">
    <property type="entry name" value="LEUCINE ZIPPER PROTEIN 4"/>
    <property type="match status" value="1"/>
</dbReference>
<dbReference type="PIRSF" id="PIRSF005690">
    <property type="entry name" value="GerBA"/>
    <property type="match status" value="1"/>
</dbReference>
<dbReference type="Proteomes" id="UP000029507">
    <property type="component" value="Chromosome"/>
</dbReference>
<dbReference type="Pfam" id="PF03323">
    <property type="entry name" value="GerA"/>
    <property type="match status" value="1"/>
</dbReference>
<evidence type="ECO:0000256" key="2">
    <source>
        <dbReference type="ARBA" id="ARBA00023136"/>
    </source>
</evidence>
<evidence type="ECO:0000313" key="4">
    <source>
        <dbReference type="EMBL" id="AIQ64513.1"/>
    </source>
</evidence>
<dbReference type="GO" id="GO:0016020">
    <property type="term" value="C:membrane"/>
    <property type="evidence" value="ECO:0007669"/>
    <property type="project" value="InterPro"/>
</dbReference>
<feature type="transmembrane region" description="Helical" evidence="3">
    <location>
        <begin position="12"/>
        <end position="32"/>
    </location>
</feature>
<dbReference type="InterPro" id="IPR004995">
    <property type="entry name" value="Spore_Ger"/>
</dbReference>